<proteinExistence type="predicted"/>
<organism evidence="1 2">
    <name type="scientific">Iris pallida</name>
    <name type="common">Sweet iris</name>
    <dbReference type="NCBI Taxonomy" id="29817"/>
    <lineage>
        <taxon>Eukaryota</taxon>
        <taxon>Viridiplantae</taxon>
        <taxon>Streptophyta</taxon>
        <taxon>Embryophyta</taxon>
        <taxon>Tracheophyta</taxon>
        <taxon>Spermatophyta</taxon>
        <taxon>Magnoliopsida</taxon>
        <taxon>Liliopsida</taxon>
        <taxon>Asparagales</taxon>
        <taxon>Iridaceae</taxon>
        <taxon>Iridoideae</taxon>
        <taxon>Irideae</taxon>
        <taxon>Iris</taxon>
    </lineage>
</organism>
<sequence length="54" mass="6454">MSIHYVPYKQKMIYSREQFQVDKRPPKRPRCLTIAFLNVCDTPHGCRNSFGCYE</sequence>
<evidence type="ECO:0000313" key="2">
    <source>
        <dbReference type="Proteomes" id="UP001140949"/>
    </source>
</evidence>
<protein>
    <submittedName>
        <fullName evidence="1">Uncharacterized protein</fullName>
    </submittedName>
</protein>
<evidence type="ECO:0000313" key="1">
    <source>
        <dbReference type="EMBL" id="KAJ6805242.1"/>
    </source>
</evidence>
<dbReference type="EMBL" id="JANAVB010035420">
    <property type="protein sequence ID" value="KAJ6805242.1"/>
    <property type="molecule type" value="Genomic_DNA"/>
</dbReference>
<reference evidence="1" key="1">
    <citation type="journal article" date="2023" name="GigaByte">
        <title>Genome assembly of the bearded iris, Iris pallida Lam.</title>
        <authorList>
            <person name="Bruccoleri R.E."/>
            <person name="Oakeley E.J."/>
            <person name="Faust A.M.E."/>
            <person name="Altorfer M."/>
            <person name="Dessus-Babus S."/>
            <person name="Burckhardt D."/>
            <person name="Oertli M."/>
            <person name="Naumann U."/>
            <person name="Petersen F."/>
            <person name="Wong J."/>
        </authorList>
    </citation>
    <scope>NUCLEOTIDE SEQUENCE</scope>
    <source>
        <strain evidence="1">GSM-AAB239-AS_SAM_17_03QT</strain>
    </source>
</reference>
<name>A0AAX6EM56_IRIPA</name>
<dbReference type="AlphaFoldDB" id="A0AAX6EM56"/>
<accession>A0AAX6EM56</accession>
<dbReference type="Proteomes" id="UP001140949">
    <property type="component" value="Unassembled WGS sequence"/>
</dbReference>
<comment type="caution">
    <text evidence="1">The sequence shown here is derived from an EMBL/GenBank/DDBJ whole genome shotgun (WGS) entry which is preliminary data.</text>
</comment>
<keyword evidence="2" id="KW-1185">Reference proteome</keyword>
<reference evidence="1" key="2">
    <citation type="submission" date="2023-04" db="EMBL/GenBank/DDBJ databases">
        <authorList>
            <person name="Bruccoleri R.E."/>
            <person name="Oakeley E.J."/>
            <person name="Faust A.-M."/>
            <person name="Dessus-Babus S."/>
            <person name="Altorfer M."/>
            <person name="Burckhardt D."/>
            <person name="Oertli M."/>
            <person name="Naumann U."/>
            <person name="Petersen F."/>
            <person name="Wong J."/>
        </authorList>
    </citation>
    <scope>NUCLEOTIDE SEQUENCE</scope>
    <source>
        <strain evidence="1">GSM-AAB239-AS_SAM_17_03QT</strain>
        <tissue evidence="1">Leaf</tissue>
    </source>
</reference>
<gene>
    <name evidence="1" type="ORF">M6B38_178900</name>
</gene>